<reference evidence="1" key="2">
    <citation type="journal article" date="2015" name="Data Brief">
        <title>Shoot transcriptome of the giant reed, Arundo donax.</title>
        <authorList>
            <person name="Barrero R.A."/>
            <person name="Guerrero F.D."/>
            <person name="Moolhuijzen P."/>
            <person name="Goolsby J.A."/>
            <person name="Tidwell J."/>
            <person name="Bellgard S.E."/>
            <person name="Bellgard M.I."/>
        </authorList>
    </citation>
    <scope>NUCLEOTIDE SEQUENCE</scope>
    <source>
        <tissue evidence="1">Shoot tissue taken approximately 20 cm above the soil surface</tissue>
    </source>
</reference>
<protein>
    <submittedName>
        <fullName evidence="1">Uncharacterized protein</fullName>
    </submittedName>
</protein>
<sequence>MKPKNLVDKMEMITEVVVA</sequence>
<organism evidence="1">
    <name type="scientific">Arundo donax</name>
    <name type="common">Giant reed</name>
    <name type="synonym">Donax arundinaceus</name>
    <dbReference type="NCBI Taxonomy" id="35708"/>
    <lineage>
        <taxon>Eukaryota</taxon>
        <taxon>Viridiplantae</taxon>
        <taxon>Streptophyta</taxon>
        <taxon>Embryophyta</taxon>
        <taxon>Tracheophyta</taxon>
        <taxon>Spermatophyta</taxon>
        <taxon>Magnoliopsida</taxon>
        <taxon>Liliopsida</taxon>
        <taxon>Poales</taxon>
        <taxon>Poaceae</taxon>
        <taxon>PACMAD clade</taxon>
        <taxon>Arundinoideae</taxon>
        <taxon>Arundineae</taxon>
        <taxon>Arundo</taxon>
    </lineage>
</organism>
<proteinExistence type="predicted"/>
<dbReference type="EMBL" id="GBRH01229150">
    <property type="protein sequence ID" value="JAD68745.1"/>
    <property type="molecule type" value="Transcribed_RNA"/>
</dbReference>
<evidence type="ECO:0000313" key="1">
    <source>
        <dbReference type="EMBL" id="JAD68745.1"/>
    </source>
</evidence>
<accession>A0A0A9C5R5</accession>
<dbReference type="AlphaFoldDB" id="A0A0A9C5R5"/>
<name>A0A0A9C5R5_ARUDO</name>
<reference evidence="1" key="1">
    <citation type="submission" date="2014-09" db="EMBL/GenBank/DDBJ databases">
        <authorList>
            <person name="Magalhaes I.L.F."/>
            <person name="Oliveira U."/>
            <person name="Santos F.R."/>
            <person name="Vidigal T.H.D.A."/>
            <person name="Brescovit A.D."/>
            <person name="Santos A.J."/>
        </authorList>
    </citation>
    <scope>NUCLEOTIDE SEQUENCE</scope>
    <source>
        <tissue evidence="1">Shoot tissue taken approximately 20 cm above the soil surface</tissue>
    </source>
</reference>